<feature type="region of interest" description="Disordered" evidence="8">
    <location>
        <begin position="728"/>
        <end position="890"/>
    </location>
</feature>
<feature type="domain" description="USP" evidence="9">
    <location>
        <begin position="120"/>
        <end position="421"/>
    </location>
</feature>
<dbReference type="GO" id="GO:0005634">
    <property type="term" value="C:nucleus"/>
    <property type="evidence" value="ECO:0007669"/>
    <property type="project" value="TreeGrafter"/>
</dbReference>
<evidence type="ECO:0000259" key="9">
    <source>
        <dbReference type="PROSITE" id="PS50235"/>
    </source>
</evidence>
<evidence type="ECO:0000256" key="2">
    <source>
        <dbReference type="ARBA" id="ARBA00012759"/>
    </source>
</evidence>
<dbReference type="InterPro" id="IPR001394">
    <property type="entry name" value="Peptidase_C19_UCH"/>
</dbReference>
<feature type="compositionally biased region" description="Basic and acidic residues" evidence="8">
    <location>
        <begin position="1023"/>
        <end position="1041"/>
    </location>
</feature>
<dbReference type="Proteomes" id="UP000288216">
    <property type="component" value="Unassembled WGS sequence"/>
</dbReference>
<dbReference type="SUPFAM" id="SSF54001">
    <property type="entry name" value="Cysteine proteinases"/>
    <property type="match status" value="1"/>
</dbReference>
<feature type="compositionally biased region" description="Polar residues" evidence="8">
    <location>
        <begin position="555"/>
        <end position="567"/>
    </location>
</feature>
<feature type="compositionally biased region" description="Basic and acidic residues" evidence="8">
    <location>
        <begin position="769"/>
        <end position="778"/>
    </location>
</feature>
<dbReference type="GO" id="GO:0005829">
    <property type="term" value="C:cytosol"/>
    <property type="evidence" value="ECO:0007669"/>
    <property type="project" value="TreeGrafter"/>
</dbReference>
<dbReference type="PROSITE" id="PS00972">
    <property type="entry name" value="USP_1"/>
    <property type="match status" value="1"/>
</dbReference>
<dbReference type="Pfam" id="PF00443">
    <property type="entry name" value="UCH"/>
    <property type="match status" value="1"/>
</dbReference>
<feature type="compositionally biased region" description="Polar residues" evidence="8">
    <location>
        <begin position="780"/>
        <end position="800"/>
    </location>
</feature>
<dbReference type="GO" id="GO:0006508">
    <property type="term" value="P:proteolysis"/>
    <property type="evidence" value="ECO:0007669"/>
    <property type="project" value="UniProtKB-KW"/>
</dbReference>
<dbReference type="Gene3D" id="3.90.70.10">
    <property type="entry name" value="Cysteine proteinases"/>
    <property type="match status" value="1"/>
</dbReference>
<feature type="compositionally biased region" description="Basic and acidic residues" evidence="8">
    <location>
        <begin position="802"/>
        <end position="811"/>
    </location>
</feature>
<dbReference type="OMA" id="RTCNEQG"/>
<keyword evidence="7" id="KW-0788">Thiol protease</keyword>
<organism evidence="10 11">
    <name type="scientific">Scyliorhinus torazame</name>
    <name type="common">Cloudy catshark</name>
    <name type="synonym">Catulus torazame</name>
    <dbReference type="NCBI Taxonomy" id="75743"/>
    <lineage>
        <taxon>Eukaryota</taxon>
        <taxon>Metazoa</taxon>
        <taxon>Chordata</taxon>
        <taxon>Craniata</taxon>
        <taxon>Vertebrata</taxon>
        <taxon>Chondrichthyes</taxon>
        <taxon>Elasmobranchii</taxon>
        <taxon>Galeomorphii</taxon>
        <taxon>Galeoidea</taxon>
        <taxon>Carcharhiniformes</taxon>
        <taxon>Scyliorhinidae</taxon>
        <taxon>Scyliorhinus</taxon>
    </lineage>
</organism>
<feature type="compositionally biased region" description="Basic and acidic residues" evidence="8">
    <location>
        <begin position="1055"/>
        <end position="1066"/>
    </location>
</feature>
<dbReference type="PROSITE" id="PS00973">
    <property type="entry name" value="USP_2"/>
    <property type="match status" value="1"/>
</dbReference>
<feature type="compositionally biased region" description="Basic and acidic residues" evidence="8">
    <location>
        <begin position="572"/>
        <end position="583"/>
    </location>
</feature>
<keyword evidence="11" id="KW-1185">Reference proteome</keyword>
<dbReference type="GO" id="GO:0004843">
    <property type="term" value="F:cysteine-type deubiquitinase activity"/>
    <property type="evidence" value="ECO:0007669"/>
    <property type="project" value="UniProtKB-EC"/>
</dbReference>
<feature type="region of interest" description="Disordered" evidence="8">
    <location>
        <begin position="426"/>
        <end position="505"/>
    </location>
</feature>
<protein>
    <recommendedName>
        <fullName evidence="2">ubiquitinyl hydrolase 1</fullName>
        <ecNumber evidence="2">3.4.19.12</ecNumber>
    </recommendedName>
</protein>
<keyword evidence="6" id="KW-0378">Hydrolase</keyword>
<evidence type="ECO:0000256" key="1">
    <source>
        <dbReference type="ARBA" id="ARBA00000707"/>
    </source>
</evidence>
<feature type="compositionally biased region" description="Basic residues" evidence="8">
    <location>
        <begin position="1042"/>
        <end position="1054"/>
    </location>
</feature>
<evidence type="ECO:0000256" key="7">
    <source>
        <dbReference type="ARBA" id="ARBA00022807"/>
    </source>
</evidence>
<dbReference type="InterPro" id="IPR028889">
    <property type="entry name" value="USP"/>
</dbReference>
<feature type="compositionally biased region" description="Polar residues" evidence="8">
    <location>
        <begin position="812"/>
        <end position="845"/>
    </location>
</feature>
<evidence type="ECO:0000256" key="4">
    <source>
        <dbReference type="ARBA" id="ARBA00022670"/>
    </source>
</evidence>
<comment type="catalytic activity">
    <reaction evidence="1">
        <text>Thiol-dependent hydrolysis of ester, thioester, amide, peptide and isopeptide bonds formed by the C-terminal Gly of ubiquitin (a 76-residue protein attached to proteins as an intracellular targeting signal).</text>
        <dbReference type="EC" id="3.4.19.12"/>
    </reaction>
</comment>
<comment type="caution">
    <text evidence="10">The sequence shown here is derived from an EMBL/GenBank/DDBJ whole genome shotgun (WGS) entry which is preliminary data.</text>
</comment>
<reference evidence="10 11" key="1">
    <citation type="journal article" date="2018" name="Nat. Ecol. Evol.">
        <title>Shark genomes provide insights into elasmobranch evolution and the origin of vertebrates.</title>
        <authorList>
            <person name="Hara Y"/>
            <person name="Yamaguchi K"/>
            <person name="Onimaru K"/>
            <person name="Kadota M"/>
            <person name="Koyanagi M"/>
            <person name="Keeley SD"/>
            <person name="Tatsumi K"/>
            <person name="Tanaka K"/>
            <person name="Motone F"/>
            <person name="Kageyama Y"/>
            <person name="Nozu R"/>
            <person name="Adachi N"/>
            <person name="Nishimura O"/>
            <person name="Nakagawa R"/>
            <person name="Tanegashima C"/>
            <person name="Kiyatake I"/>
            <person name="Matsumoto R"/>
            <person name="Murakumo K"/>
            <person name="Nishida K"/>
            <person name="Terakita A"/>
            <person name="Kuratani S"/>
            <person name="Sato K"/>
            <person name="Hyodo S Kuraku.S."/>
        </authorList>
    </citation>
    <scope>NUCLEOTIDE SEQUENCE [LARGE SCALE GENOMIC DNA]</scope>
</reference>
<feature type="region of interest" description="Disordered" evidence="8">
    <location>
        <begin position="1005"/>
        <end position="1123"/>
    </location>
</feature>
<feature type="region of interest" description="Disordered" evidence="8">
    <location>
        <begin position="518"/>
        <end position="583"/>
    </location>
</feature>
<feature type="compositionally biased region" description="Basic and acidic residues" evidence="8">
    <location>
        <begin position="881"/>
        <end position="890"/>
    </location>
</feature>
<evidence type="ECO:0000256" key="3">
    <source>
        <dbReference type="ARBA" id="ARBA00022553"/>
    </source>
</evidence>
<dbReference type="InterPro" id="IPR018200">
    <property type="entry name" value="USP_CS"/>
</dbReference>
<gene>
    <name evidence="10" type="ORF">scyTo_0005569</name>
</gene>
<dbReference type="PANTHER" id="PTHR24006:SF727">
    <property type="entry name" value="UBIQUITIN CARBOXYL-TERMINAL HYDROLASE 42"/>
    <property type="match status" value="1"/>
</dbReference>
<dbReference type="EMBL" id="BFAA01001753">
    <property type="protein sequence ID" value="GCB69931.1"/>
    <property type="molecule type" value="Genomic_DNA"/>
</dbReference>
<evidence type="ECO:0000256" key="8">
    <source>
        <dbReference type="SAM" id="MobiDB-lite"/>
    </source>
</evidence>
<feature type="compositionally biased region" description="Polar residues" evidence="8">
    <location>
        <begin position="445"/>
        <end position="454"/>
    </location>
</feature>
<feature type="compositionally biased region" description="Polar residues" evidence="8">
    <location>
        <begin position="757"/>
        <end position="767"/>
    </location>
</feature>
<name>A0A401P9V5_SCYTO</name>
<feature type="compositionally biased region" description="Polar residues" evidence="8">
    <location>
        <begin position="731"/>
        <end position="748"/>
    </location>
</feature>
<evidence type="ECO:0000256" key="6">
    <source>
        <dbReference type="ARBA" id="ARBA00022801"/>
    </source>
</evidence>
<feature type="compositionally biased region" description="Basic residues" evidence="8">
    <location>
        <begin position="1081"/>
        <end position="1095"/>
    </location>
</feature>
<feature type="compositionally biased region" description="Low complexity" evidence="8">
    <location>
        <begin position="484"/>
        <end position="499"/>
    </location>
</feature>
<feature type="compositionally biased region" description="Polar residues" evidence="8">
    <location>
        <begin position="469"/>
        <end position="482"/>
    </location>
</feature>
<sequence>MMTIVDKVIEASNTAACKNQPCSSVAPFSGIVKEKNMESGAASWGATSPITEVPKNKLLGPMPGTALYTNAVTLQEKPKQPMQKDQNILGSGDGIAPPQKILFPAEKISLKWQQMHKIGAGLQNLGNTCFLNSALQCLTYTPPLANYMLSREHSRTCNEQGFCMMCMMQNHITQVFSSSGNVIKPMSVINDLRRIAKHFRFGNQEDAHEFLRYTVDALQKSCLNGSNKLDRQTQATTMICQIFGGYLRSRVKCLNCKGVSDTYDPYLDIALEIKTAPNITKALEQFVKPEQLDGENAYKCTKCKKMVPASKRFTIHRASNVLTLSLKRFANFTGGKITKEVRYSEYLDVRPYMSQSNGEPVVYVLYAVLVHSGFSCHAGHYYCYIKASNGQWYQMNDSIVSSSDIRSVLNQQAYVLFYIRSYDSKNSSEHSNHPGQSSPRPPVNQRLTTNQTMSGFIGPQLPPHRTKNSNHLINGNCSQKEVPSSAAPSTTTSDSSHSANLPEGVATKTDVLREEGDCGKNHQPCESTGTQVQPVNCSANGLSTTKGSPDEASTVPLNPNTENIMSISTSSKKQEEQDSEEARGNQHHFLMFSEASSAINHSGGGGDADTVHAYMADKPASLPISPLKEATDGPSTSSTVNPFKSNGDLQRNIAECHLANSSSNNQCTLQKVQAIPEITDIENKTHEKLRPSQIKEAVQIDDHKTNGHVFENKQSGQDLGNKVEEIENHSNKSQSYSNQESMLENESLPSKEYSCKGISNQGENCSAGNDDHYTKKNLSDGGTNNQDKNWVVEESSQLVNKDQPREEKEPNQDGQQISEQQPTNGAESPVKESSNCNKNSISEQDLTYEEVILSPTRVMTGPEENQVQKEENSVTVHAKSRSRERTSAEKNHILLKDNYKGESNYRHRSREHKDRRLYQNEREFEKSASCSYKNCSHKQDYYQDGRIDKYRRENECPTDRQNYSNSKAGSLLAYHTYQDRFHREKHNSSSNGRTWSYQFEHNELEHKSEHKRKHSDSENGESDVERKCNKLLRDRSSEERRMKKHKKSKKKKTSKDKYRNRDHRQQPLDMSEVNSDIDERKHRKKKKKKKKKRHHSDKDGHYQKEHHHSRKHQSTKSSNGGNKWERLCEPIRIVCSEDKMMHGCKQACDDQMSQKAKLAHLDSKLNGPHIHVKEETVNEHNGNLNRHLSDCVGSGSLSDWSRQRSENVSDSHKPYSKFNKEHLQEKHFSHDYKEYGPMDNRNDLTSVSSFRATTRWKMRDWVKRSLQSVKPSKNSHSAIQIVVLYSLKYCTDFTNRVGKL</sequence>
<evidence type="ECO:0000313" key="11">
    <source>
        <dbReference type="Proteomes" id="UP000288216"/>
    </source>
</evidence>
<dbReference type="STRING" id="75743.A0A401P9V5"/>
<dbReference type="CDD" id="cd02661">
    <property type="entry name" value="Peptidase_C19E"/>
    <property type="match status" value="1"/>
</dbReference>
<dbReference type="PANTHER" id="PTHR24006">
    <property type="entry name" value="UBIQUITIN CARBOXYL-TERMINAL HYDROLASE"/>
    <property type="match status" value="1"/>
</dbReference>
<dbReference type="OrthoDB" id="420187at2759"/>
<dbReference type="GO" id="GO:0016579">
    <property type="term" value="P:protein deubiquitination"/>
    <property type="evidence" value="ECO:0007669"/>
    <property type="project" value="InterPro"/>
</dbReference>
<proteinExistence type="predicted"/>
<accession>A0A401P9V5</accession>
<evidence type="ECO:0000313" key="10">
    <source>
        <dbReference type="EMBL" id="GCB69931.1"/>
    </source>
</evidence>
<keyword evidence="3" id="KW-0597">Phosphoprotein</keyword>
<dbReference type="InterPro" id="IPR050164">
    <property type="entry name" value="Peptidase_C19"/>
</dbReference>
<dbReference type="InterPro" id="IPR038765">
    <property type="entry name" value="Papain-like_cys_pep_sf"/>
</dbReference>
<feature type="compositionally biased region" description="Basic residues" evidence="8">
    <location>
        <begin position="1104"/>
        <end position="1114"/>
    </location>
</feature>
<feature type="compositionally biased region" description="Polar residues" evidence="8">
    <location>
        <begin position="524"/>
        <end position="547"/>
    </location>
</feature>
<dbReference type="PROSITE" id="PS50235">
    <property type="entry name" value="USP_3"/>
    <property type="match status" value="1"/>
</dbReference>
<keyword evidence="5" id="KW-0833">Ubl conjugation pathway</keyword>
<evidence type="ECO:0000256" key="5">
    <source>
        <dbReference type="ARBA" id="ARBA00022786"/>
    </source>
</evidence>
<dbReference type="GO" id="GO:0042981">
    <property type="term" value="P:regulation of apoptotic process"/>
    <property type="evidence" value="ECO:0007669"/>
    <property type="project" value="TreeGrafter"/>
</dbReference>
<dbReference type="FunFam" id="3.90.70.10:FF:000016">
    <property type="entry name" value="Ubiquitin carboxyl-terminal hydrolase 36"/>
    <property type="match status" value="1"/>
</dbReference>
<keyword evidence="4" id="KW-0645">Protease</keyword>
<dbReference type="EC" id="3.4.19.12" evidence="2"/>